<dbReference type="SUPFAM" id="SSF51445">
    <property type="entry name" value="(Trans)glycosidases"/>
    <property type="match status" value="1"/>
</dbReference>
<dbReference type="EMBL" id="CXOI01000070">
    <property type="protein sequence ID" value="CTP92181.1"/>
    <property type="molecule type" value="Genomic_DNA"/>
</dbReference>
<dbReference type="InterPro" id="IPR017853">
    <property type="entry name" value="GH"/>
</dbReference>
<sequence>MQRNHGFPTIAMLLALVMLTPLAHADAFARLGRGINVLGYDPLWTDASRARFRPALYRAIHDGGFQTVRVNLQAFAHMDAANQLDPAWLHTLDSVVDQASAAGLNVILDEHDFHPCAQDAASCRTRLLAFWKQIATRYRNAPPSVLFELLNEPNGELTSDRWNALLGDALRLIRRENPTRTVVIGPANGNAFTALGALRLPEDDPNILVTVHYYNPFRFTHQGAPWVRPDIRDASGVAWGGSGDRAKLYRQFDAIADWATAHHRQILLGEFGAYEKAPHADRLAWTTAVVNAAEKRHFAWAYWQFEGSFGAYDIGQGHWIEPLHRALVSRDGAYSRRRPPLGATGATP</sequence>
<evidence type="ECO:0000313" key="7">
    <source>
        <dbReference type="EMBL" id="CTP92181.1"/>
    </source>
</evidence>
<evidence type="ECO:0000313" key="8">
    <source>
        <dbReference type="Proteomes" id="UP000046187"/>
    </source>
</evidence>
<evidence type="ECO:0000256" key="1">
    <source>
        <dbReference type="ARBA" id="ARBA00022729"/>
    </source>
</evidence>
<keyword evidence="3 4" id="KW-0326">Glycosidase</keyword>
<reference evidence="8" key="1">
    <citation type="submission" date="2015-07" db="EMBL/GenBank/DDBJ databases">
        <authorList>
            <person name="Wibberg D."/>
        </authorList>
    </citation>
    <scope>NUCLEOTIDE SEQUENCE [LARGE SCALE GENOMIC DNA]</scope>
</reference>
<dbReference type="GO" id="GO:0009986">
    <property type="term" value="C:cell surface"/>
    <property type="evidence" value="ECO:0007669"/>
    <property type="project" value="TreeGrafter"/>
</dbReference>
<feature type="signal peptide" evidence="5">
    <location>
        <begin position="1"/>
        <end position="25"/>
    </location>
</feature>
<dbReference type="PANTHER" id="PTHR31297">
    <property type="entry name" value="GLUCAN ENDO-1,6-BETA-GLUCOSIDASE B"/>
    <property type="match status" value="1"/>
</dbReference>
<dbReference type="InterPro" id="IPR050386">
    <property type="entry name" value="Glycosyl_hydrolase_5"/>
</dbReference>
<dbReference type="GO" id="GO:0005576">
    <property type="term" value="C:extracellular region"/>
    <property type="evidence" value="ECO:0007669"/>
    <property type="project" value="TreeGrafter"/>
</dbReference>
<dbReference type="AlphaFoldDB" id="A0A0K3A256"/>
<accession>A0A0K3A256</accession>
<dbReference type="GO" id="GO:0009251">
    <property type="term" value="P:glucan catabolic process"/>
    <property type="evidence" value="ECO:0007669"/>
    <property type="project" value="TreeGrafter"/>
</dbReference>
<feature type="domain" description="Glycoside hydrolase family 5" evidence="6">
    <location>
        <begin position="54"/>
        <end position="305"/>
    </location>
</feature>
<dbReference type="InterPro" id="IPR018087">
    <property type="entry name" value="Glyco_hydro_5_CS"/>
</dbReference>
<dbReference type="RefSeq" id="WP_196765041.1">
    <property type="nucleotide sequence ID" value="NZ_CXOI01000070.1"/>
</dbReference>
<dbReference type="PANTHER" id="PTHR31297:SF17">
    <property type="entry name" value="ENDOGLUCANASE"/>
    <property type="match status" value="1"/>
</dbReference>
<feature type="chain" id="PRO_5005493455" evidence="5">
    <location>
        <begin position="26"/>
        <end position="348"/>
    </location>
</feature>
<evidence type="ECO:0000259" key="6">
    <source>
        <dbReference type="Pfam" id="PF00150"/>
    </source>
</evidence>
<dbReference type="Proteomes" id="UP000046187">
    <property type="component" value="Unassembled WGS sequence"/>
</dbReference>
<comment type="similarity">
    <text evidence="4">Belongs to the glycosyl hydrolase 5 (cellulase A) family.</text>
</comment>
<proteinExistence type="inferred from homology"/>
<dbReference type="PROSITE" id="PS00659">
    <property type="entry name" value="GLYCOSYL_HYDROL_F5"/>
    <property type="match status" value="1"/>
</dbReference>
<organism evidence="7 8">
    <name type="scientific">Xanthomonas graminis pv. arrhenatheri LMG 727</name>
    <dbReference type="NCBI Taxonomy" id="1195923"/>
    <lineage>
        <taxon>Bacteria</taxon>
        <taxon>Pseudomonadati</taxon>
        <taxon>Pseudomonadota</taxon>
        <taxon>Gammaproteobacteria</taxon>
        <taxon>Lysobacterales</taxon>
        <taxon>Lysobacteraceae</taxon>
        <taxon>Xanthomonas</taxon>
        <taxon>Xanthomonas translucens group</taxon>
        <taxon>Xanthomonas graminis</taxon>
    </lineage>
</organism>
<keyword evidence="1 5" id="KW-0732">Signal</keyword>
<evidence type="ECO:0000256" key="5">
    <source>
        <dbReference type="SAM" id="SignalP"/>
    </source>
</evidence>
<dbReference type="Gene3D" id="3.20.20.80">
    <property type="entry name" value="Glycosidases"/>
    <property type="match status" value="1"/>
</dbReference>
<dbReference type="Pfam" id="PF00150">
    <property type="entry name" value="Cellulase"/>
    <property type="match status" value="1"/>
</dbReference>
<dbReference type="InterPro" id="IPR001547">
    <property type="entry name" value="Glyco_hydro_5"/>
</dbReference>
<name>A0A0K3A256_9XANT</name>
<dbReference type="GO" id="GO:0008422">
    <property type="term" value="F:beta-glucosidase activity"/>
    <property type="evidence" value="ECO:0007669"/>
    <property type="project" value="TreeGrafter"/>
</dbReference>
<keyword evidence="2 4" id="KW-0378">Hydrolase</keyword>
<evidence type="ECO:0000256" key="3">
    <source>
        <dbReference type="ARBA" id="ARBA00023295"/>
    </source>
</evidence>
<protein>
    <submittedName>
        <fullName evidence="7">Glycoside hydrolase family 5</fullName>
    </submittedName>
</protein>
<evidence type="ECO:0000256" key="2">
    <source>
        <dbReference type="ARBA" id="ARBA00022801"/>
    </source>
</evidence>
<gene>
    <name evidence="7" type="ORF">XTALMG727_3689</name>
</gene>
<evidence type="ECO:0000256" key="4">
    <source>
        <dbReference type="RuleBase" id="RU361153"/>
    </source>
</evidence>
<keyword evidence="8" id="KW-1185">Reference proteome</keyword>